<dbReference type="GeneID" id="5010256"/>
<evidence type="ECO:0000313" key="2">
    <source>
        <dbReference type="Proteomes" id="UP000000600"/>
    </source>
</evidence>
<protein>
    <submittedName>
        <fullName evidence="1">Uncharacterized protein</fullName>
    </submittedName>
</protein>
<sequence length="115" mass="13781">MDWISNLQSLGLKQQKYSLYKELEVMIKYQKSNENDQIDETNQIKLLNDSFSTKIDNKLDSFKQYQEYQKCQQILQELSSQFYQQSIYVQIQLLNLEILNFKEVELKCIKLLNLG</sequence>
<dbReference type="EMBL" id="CT867990">
    <property type="protein sequence ID" value="CAK57072.1"/>
    <property type="molecule type" value="Genomic_DNA"/>
</dbReference>
<name>A0BEV5_PARTE</name>
<evidence type="ECO:0000313" key="1">
    <source>
        <dbReference type="EMBL" id="CAK57072.1"/>
    </source>
</evidence>
<dbReference type="KEGG" id="ptm:GSPATT00028106001"/>
<organism evidence="1 2">
    <name type="scientific">Paramecium tetraurelia</name>
    <dbReference type="NCBI Taxonomy" id="5888"/>
    <lineage>
        <taxon>Eukaryota</taxon>
        <taxon>Sar</taxon>
        <taxon>Alveolata</taxon>
        <taxon>Ciliophora</taxon>
        <taxon>Intramacronucleata</taxon>
        <taxon>Oligohymenophorea</taxon>
        <taxon>Peniculida</taxon>
        <taxon>Parameciidae</taxon>
        <taxon>Paramecium</taxon>
    </lineage>
</organism>
<dbReference type="HOGENOM" id="CLU_2113658_0_0_1"/>
<accession>A0BEV5</accession>
<dbReference type="RefSeq" id="XP_001424470.1">
    <property type="nucleotide sequence ID" value="XM_001424433.1"/>
</dbReference>
<proteinExistence type="predicted"/>
<keyword evidence="2" id="KW-1185">Reference proteome</keyword>
<dbReference type="Proteomes" id="UP000000600">
    <property type="component" value="Unassembled WGS sequence"/>
</dbReference>
<reference evidence="1 2" key="1">
    <citation type="journal article" date="2006" name="Nature">
        <title>Global trends of whole-genome duplications revealed by the ciliate Paramecium tetraurelia.</title>
        <authorList>
            <consortium name="Genoscope"/>
            <person name="Aury J.-M."/>
            <person name="Jaillon O."/>
            <person name="Duret L."/>
            <person name="Noel B."/>
            <person name="Jubin C."/>
            <person name="Porcel B.M."/>
            <person name="Segurens B."/>
            <person name="Daubin V."/>
            <person name="Anthouard V."/>
            <person name="Aiach N."/>
            <person name="Arnaiz O."/>
            <person name="Billaut A."/>
            <person name="Beisson J."/>
            <person name="Blanc I."/>
            <person name="Bouhouche K."/>
            <person name="Camara F."/>
            <person name="Duharcourt S."/>
            <person name="Guigo R."/>
            <person name="Gogendeau D."/>
            <person name="Katinka M."/>
            <person name="Keller A.-M."/>
            <person name="Kissmehl R."/>
            <person name="Klotz C."/>
            <person name="Koll F."/>
            <person name="Le Moue A."/>
            <person name="Lepere C."/>
            <person name="Malinsky S."/>
            <person name="Nowacki M."/>
            <person name="Nowak J.K."/>
            <person name="Plattner H."/>
            <person name="Poulain J."/>
            <person name="Ruiz F."/>
            <person name="Serrano V."/>
            <person name="Zagulski M."/>
            <person name="Dessen P."/>
            <person name="Betermier M."/>
            <person name="Weissenbach J."/>
            <person name="Scarpelli C."/>
            <person name="Schachter V."/>
            <person name="Sperling L."/>
            <person name="Meyer E."/>
            <person name="Cohen J."/>
            <person name="Wincker P."/>
        </authorList>
    </citation>
    <scope>NUCLEOTIDE SEQUENCE [LARGE SCALE GENOMIC DNA]</scope>
    <source>
        <strain evidence="1 2">Stock d4-2</strain>
    </source>
</reference>
<dbReference type="OrthoDB" id="10578352at2759"/>
<gene>
    <name evidence="1" type="ORF">GSPATT00028106001</name>
</gene>
<dbReference type="AlphaFoldDB" id="A0BEV5"/>
<dbReference type="InParanoid" id="A0BEV5"/>